<sequence length="640" mass="73674">MNFKDIIEKDRELRKKHEFEGTFLEYLQIVKDNPQIVKLAHKRMYDIIIDKKYEVLNPEENPKIKKLHGNEPIRRYNFFKNDFFGIDKVIMKLVNYFHSAAMKGEESRQVLYLVGPVGAGKSSLVESIKKALETSEPIYALKGCPMREEPLHLIPNHLKHDFEKILNVEIEGDLCPICKYRLKHDYNGQYEKFPVITTDFSIRSRKGIGVVPPVDPNNQDTSVLTGSIDISKMDIYPEDDPRIFSLNGAFNVGNRGLVEFIEVFKNDVEYLHTIITATQEKSVPSPGKGSMIYFDGIILAHSNESEWNKFKSDHTNEAILDRIVKIEVPYCMELNEEVKIYKKILGRSQFNAHIAPHTMEIAAMFAILSRLSPSNKVDPMTKLKIYNGEDIVEKGSTKKIDFSELKEEAGMREGMTGISTRFIIKALDQALSNSEYNCINPLSVMESLIKSVKDLDIAEDDKKKYLTFLKDTIRKEYNKLLEKEVTRAFIHSFKEQAESLFDNYLDHAEAYVNKNKIKDHSTGEELEPDETFMRSIEQHIGVSESSSKGFRTDVTSYMFYIIRNGGKIEYTSYEPLKEAIEKKLTASVKELSRIITKSRVRDKDQDVKYNSMVEELKATGYCDHCCDVILKYAANNLWKD</sequence>
<dbReference type="InterPro" id="IPR016230">
    <property type="entry name" value="PrkA/YeaG"/>
</dbReference>
<dbReference type="AlphaFoldDB" id="A0A1L5F4V3"/>
<keyword evidence="2" id="KW-0808">Transferase</keyword>
<organism evidence="2 3">
    <name type="scientific">Clostridium kluyveri</name>
    <dbReference type="NCBI Taxonomy" id="1534"/>
    <lineage>
        <taxon>Bacteria</taxon>
        <taxon>Bacillati</taxon>
        <taxon>Bacillota</taxon>
        <taxon>Clostridia</taxon>
        <taxon>Eubacteriales</taxon>
        <taxon>Clostridiaceae</taxon>
        <taxon>Clostridium</taxon>
    </lineage>
</organism>
<dbReference type="Proteomes" id="UP000184604">
    <property type="component" value="Chromosome"/>
</dbReference>
<dbReference type="SMART" id="SM00763">
    <property type="entry name" value="AAA_PrkA"/>
    <property type="match status" value="1"/>
</dbReference>
<dbReference type="PANTHER" id="PTHR30267:SF2">
    <property type="entry name" value="PROTEIN PRKA"/>
    <property type="match status" value="1"/>
</dbReference>
<dbReference type="PIRSF" id="PIRSF000549">
    <property type="entry name" value="Ser_prot_kin"/>
    <property type="match status" value="1"/>
</dbReference>
<evidence type="ECO:0000259" key="1">
    <source>
        <dbReference type="SMART" id="SM00763"/>
    </source>
</evidence>
<evidence type="ECO:0000313" key="3">
    <source>
        <dbReference type="Proteomes" id="UP000184604"/>
    </source>
</evidence>
<dbReference type="SUPFAM" id="SSF52540">
    <property type="entry name" value="P-loop containing nucleoside triphosphate hydrolases"/>
    <property type="match status" value="1"/>
</dbReference>
<evidence type="ECO:0000313" key="2">
    <source>
        <dbReference type="EMBL" id="APM38023.1"/>
    </source>
</evidence>
<dbReference type="GO" id="GO:0004672">
    <property type="term" value="F:protein kinase activity"/>
    <property type="evidence" value="ECO:0007669"/>
    <property type="project" value="InterPro"/>
</dbReference>
<dbReference type="InterPro" id="IPR027417">
    <property type="entry name" value="P-loop_NTPase"/>
</dbReference>
<protein>
    <submittedName>
        <fullName evidence="2">Serine protein kinase</fullName>
    </submittedName>
</protein>
<dbReference type="InterPro" id="IPR010650">
    <property type="entry name" value="PrkA_C"/>
</dbReference>
<proteinExistence type="predicted"/>
<reference evidence="2 3" key="1">
    <citation type="submission" date="2016-12" db="EMBL/GenBank/DDBJ databases">
        <title>Complete genome sequence of Clostridium kluyveri JZZ isolated from the pit mud of a Chinese flavor liquor-making factory.</title>
        <authorList>
            <person name="Wang Y."/>
        </authorList>
    </citation>
    <scope>NUCLEOTIDE SEQUENCE [LARGE SCALE GENOMIC DNA]</scope>
    <source>
        <strain evidence="2 3">JZZ</strain>
    </source>
</reference>
<dbReference type="OrthoDB" id="9761914at2"/>
<name>A0A1L5F4V3_CLOKL</name>
<keyword evidence="2" id="KW-0418">Kinase</keyword>
<gene>
    <name evidence="2" type="ORF">BS101_04390</name>
</gene>
<dbReference type="Gene3D" id="3.40.50.300">
    <property type="entry name" value="P-loop containing nucleotide triphosphate hydrolases"/>
    <property type="match status" value="1"/>
</dbReference>
<dbReference type="EMBL" id="CP018335">
    <property type="protein sequence ID" value="APM38023.1"/>
    <property type="molecule type" value="Genomic_DNA"/>
</dbReference>
<accession>A0A1L5F4V3</accession>
<feature type="domain" description="PrkA AAA" evidence="1">
    <location>
        <begin position="21"/>
        <end position="378"/>
    </location>
</feature>
<dbReference type="InterPro" id="IPR013153">
    <property type="entry name" value="Prk_AAA"/>
</dbReference>
<dbReference type="Pfam" id="PF08298">
    <property type="entry name" value="AAA_PrkA"/>
    <property type="match status" value="1"/>
</dbReference>
<dbReference type="Pfam" id="PF06798">
    <property type="entry name" value="PrkA"/>
    <property type="match status" value="1"/>
</dbReference>
<dbReference type="PANTHER" id="PTHR30267">
    <property type="entry name" value="PROTEIN KINASE PRKA"/>
    <property type="match status" value="1"/>
</dbReference>
<dbReference type="RefSeq" id="WP_073537719.1">
    <property type="nucleotide sequence ID" value="NZ_CP018335.1"/>
</dbReference>